<dbReference type="Proteomes" id="UP000598054">
    <property type="component" value="Plasmid unnamed1"/>
</dbReference>
<dbReference type="EMBL" id="CP070250">
    <property type="protein sequence ID" value="QRV45995.1"/>
    <property type="molecule type" value="Genomic_DNA"/>
</dbReference>
<evidence type="ECO:0000313" key="3">
    <source>
        <dbReference type="Proteomes" id="UP000598054"/>
    </source>
</evidence>
<keyword evidence="3" id="KW-1185">Reference proteome</keyword>
<evidence type="ECO:0000256" key="1">
    <source>
        <dbReference type="SAM" id="MobiDB-lite"/>
    </source>
</evidence>
<name>A0ABX7JGS3_9ACTN</name>
<evidence type="ECO:0000313" key="2">
    <source>
        <dbReference type="EMBL" id="QRV45995.1"/>
    </source>
</evidence>
<geneLocation type="plasmid" evidence="2 3">
    <name>unnamed1</name>
</geneLocation>
<dbReference type="GeneID" id="63984723"/>
<reference evidence="2 3" key="1">
    <citation type="submission" date="2021-02" db="EMBL/GenBank/DDBJ databases">
        <title>FDA dAtabase for Regulatory Grade micrObial Sequences (FDA-ARGOS): Supporting development and validation of Infectious Disease Dx tests.</title>
        <authorList>
            <person name="Sproer C."/>
            <person name="Gronow S."/>
            <person name="Severitt S."/>
            <person name="Schroder I."/>
            <person name="Tallon L."/>
            <person name="Sadzewicz L."/>
            <person name="Zhao X."/>
            <person name="Boylan J."/>
            <person name="Ott S."/>
            <person name="Bowen H."/>
            <person name="Vavikolanu K."/>
            <person name="Mehta A."/>
            <person name="Aluvathingal J."/>
            <person name="Nadendla S."/>
            <person name="Lowell S."/>
            <person name="Myers T."/>
            <person name="Yan Y."/>
            <person name="Sichtig H."/>
        </authorList>
    </citation>
    <scope>NUCLEOTIDE SEQUENCE [LARGE SCALE GENOMIC DNA]</scope>
    <source>
        <strain evidence="2 3">FDAARGOS_1211</strain>
        <plasmid evidence="2 3">unnamed1</plasmid>
    </source>
</reference>
<feature type="region of interest" description="Disordered" evidence="1">
    <location>
        <begin position="1"/>
        <end position="22"/>
    </location>
</feature>
<organism evidence="2 3">
    <name type="scientific">Streptomyces californicus</name>
    <dbReference type="NCBI Taxonomy" id="67351"/>
    <lineage>
        <taxon>Bacteria</taxon>
        <taxon>Bacillati</taxon>
        <taxon>Actinomycetota</taxon>
        <taxon>Actinomycetes</taxon>
        <taxon>Kitasatosporales</taxon>
        <taxon>Streptomycetaceae</taxon>
        <taxon>Streptomyces</taxon>
    </lineage>
</organism>
<sequence length="51" mass="5705">MPTTTGPAPKSGRLPRTTTPPAPALVHARTLHDHGLACWWCHSRLLPRKRR</sequence>
<dbReference type="RefSeq" id="WP_158727629.1">
    <property type="nucleotide sequence ID" value="NZ_CP070243.1"/>
</dbReference>
<protein>
    <submittedName>
        <fullName evidence="2">Uncharacterized protein</fullName>
    </submittedName>
</protein>
<keyword evidence="2" id="KW-0614">Plasmid</keyword>
<gene>
    <name evidence="2" type="ORF">I6J41_34405</name>
</gene>
<accession>A0ABX7JGS3</accession>
<proteinExistence type="predicted"/>